<dbReference type="InterPro" id="IPR013324">
    <property type="entry name" value="RNA_pol_sigma_r3/r4-like"/>
</dbReference>
<dbReference type="SUPFAM" id="SSF88659">
    <property type="entry name" value="Sigma3 and sigma4 domains of RNA polymerase sigma factors"/>
    <property type="match status" value="1"/>
</dbReference>
<organism evidence="1 2">
    <name type="scientific">Hespellia stercorisuis DSM 15480</name>
    <dbReference type="NCBI Taxonomy" id="1121950"/>
    <lineage>
        <taxon>Bacteria</taxon>
        <taxon>Bacillati</taxon>
        <taxon>Bacillota</taxon>
        <taxon>Clostridia</taxon>
        <taxon>Lachnospirales</taxon>
        <taxon>Lachnospiraceae</taxon>
        <taxon>Hespellia</taxon>
    </lineage>
</organism>
<proteinExistence type="predicted"/>
<dbReference type="STRING" id="1121950.SAMN02745243_03817"/>
<dbReference type="InterPro" id="IPR036388">
    <property type="entry name" value="WH-like_DNA-bd_sf"/>
</dbReference>
<protein>
    <submittedName>
        <fullName evidence="1">RNA polymerase sigma factor, sigma-70 family</fullName>
    </submittedName>
</protein>
<dbReference type="AlphaFoldDB" id="A0A1M6VNH7"/>
<accession>A0A1M6VNH7</accession>
<evidence type="ECO:0000313" key="1">
    <source>
        <dbReference type="EMBL" id="SHK82904.1"/>
    </source>
</evidence>
<keyword evidence="2" id="KW-1185">Reference proteome</keyword>
<reference evidence="1 2" key="1">
    <citation type="submission" date="2016-11" db="EMBL/GenBank/DDBJ databases">
        <authorList>
            <person name="Jaros S."/>
            <person name="Januszkiewicz K."/>
            <person name="Wedrychowicz H."/>
        </authorList>
    </citation>
    <scope>NUCLEOTIDE SEQUENCE [LARGE SCALE GENOMIC DNA]</scope>
    <source>
        <strain evidence="1 2">DSM 15480</strain>
    </source>
</reference>
<evidence type="ECO:0000313" key="2">
    <source>
        <dbReference type="Proteomes" id="UP000184301"/>
    </source>
</evidence>
<dbReference type="Gene3D" id="1.10.10.10">
    <property type="entry name" value="Winged helix-like DNA-binding domain superfamily/Winged helix DNA-binding domain"/>
    <property type="match status" value="1"/>
</dbReference>
<gene>
    <name evidence="1" type="ORF">SAMN02745243_03817</name>
</gene>
<sequence>MTLKELRTMVGSVDKEMRVPSVRKLTESRVPVVVKEKLDQKAELTVFANGYVLYRIDNRVTVFPIPECQSYCYEDVSGAGETISSDFFENENWYVRLILEGEDRLKENQRIRQNTREVSYSIVSEDWAVLGTEANRALDHLIEMETIQDILKNMDERQRYAFMRYHIDCATQKEIANELDIPRTTLTDILRKTMKMVREEMGVERVDIEVSFKRNRK</sequence>
<name>A0A1M6VNH7_9FIRM</name>
<dbReference type="Proteomes" id="UP000184301">
    <property type="component" value="Unassembled WGS sequence"/>
</dbReference>
<dbReference type="EMBL" id="FQZY01000092">
    <property type="protein sequence ID" value="SHK82904.1"/>
    <property type="molecule type" value="Genomic_DNA"/>
</dbReference>